<feature type="transmembrane region" description="Helical" evidence="19">
    <location>
        <begin position="7"/>
        <end position="26"/>
    </location>
</feature>
<evidence type="ECO:0000256" key="18">
    <source>
        <dbReference type="ARBA" id="ARBA00049504"/>
    </source>
</evidence>
<evidence type="ECO:0000256" key="6">
    <source>
        <dbReference type="ARBA" id="ARBA00015850"/>
    </source>
</evidence>
<feature type="transmembrane region" description="Helical" evidence="19">
    <location>
        <begin position="38"/>
        <end position="60"/>
    </location>
</feature>
<protein>
    <recommendedName>
        <fullName evidence="6 19">Adenosylcobinamide-GDP ribazoletransferase</fullName>
        <ecNumber evidence="5 19">2.7.8.26</ecNumber>
    </recommendedName>
    <alternativeName>
        <fullName evidence="16 19">Cobalamin synthase</fullName>
    </alternativeName>
    <alternativeName>
        <fullName evidence="15 19">Cobalamin-5'-phosphate synthase</fullName>
    </alternativeName>
</protein>
<dbReference type="HAMAP" id="MF_00719">
    <property type="entry name" value="CobS"/>
    <property type="match status" value="1"/>
</dbReference>
<comment type="catalytic activity">
    <reaction evidence="18 19">
        <text>alpha-ribazole 5'-phosphate + adenosylcob(III)inamide-GDP = adenosylcob(III)alamin 5'-phosphate + GMP + H(+)</text>
        <dbReference type="Rhea" id="RHEA:23560"/>
        <dbReference type="ChEBI" id="CHEBI:15378"/>
        <dbReference type="ChEBI" id="CHEBI:57918"/>
        <dbReference type="ChEBI" id="CHEBI:58115"/>
        <dbReference type="ChEBI" id="CHEBI:60487"/>
        <dbReference type="ChEBI" id="CHEBI:60493"/>
        <dbReference type="EC" id="2.7.8.26"/>
    </reaction>
</comment>
<dbReference type="EMBL" id="JABBFW010000008">
    <property type="protein sequence ID" value="NML16016.1"/>
    <property type="molecule type" value="Genomic_DNA"/>
</dbReference>
<keyword evidence="13 19" id="KW-0472">Membrane</keyword>
<dbReference type="AlphaFoldDB" id="A0A848FAW6"/>
<comment type="similarity">
    <text evidence="4 19">Belongs to the CobS family.</text>
</comment>
<evidence type="ECO:0000256" key="12">
    <source>
        <dbReference type="ARBA" id="ARBA00022989"/>
    </source>
</evidence>
<feature type="transmembrane region" description="Helical" evidence="19">
    <location>
        <begin position="183"/>
        <end position="204"/>
    </location>
</feature>
<comment type="catalytic activity">
    <reaction evidence="17 19">
        <text>alpha-ribazole + adenosylcob(III)inamide-GDP = adenosylcob(III)alamin + GMP + H(+)</text>
        <dbReference type="Rhea" id="RHEA:16049"/>
        <dbReference type="ChEBI" id="CHEBI:10329"/>
        <dbReference type="ChEBI" id="CHEBI:15378"/>
        <dbReference type="ChEBI" id="CHEBI:18408"/>
        <dbReference type="ChEBI" id="CHEBI:58115"/>
        <dbReference type="ChEBI" id="CHEBI:60487"/>
        <dbReference type="EC" id="2.7.8.26"/>
    </reaction>
</comment>
<feature type="transmembrane region" description="Helical" evidence="19">
    <location>
        <begin position="210"/>
        <end position="229"/>
    </location>
</feature>
<evidence type="ECO:0000256" key="14">
    <source>
        <dbReference type="ARBA" id="ARBA00025228"/>
    </source>
</evidence>
<dbReference type="GO" id="GO:0051073">
    <property type="term" value="F:adenosylcobinamide-GDP ribazoletransferase activity"/>
    <property type="evidence" value="ECO:0007669"/>
    <property type="project" value="UniProtKB-UniRule"/>
</dbReference>
<name>A0A848FAW6_9BURK</name>
<keyword evidence="11 19" id="KW-0460">Magnesium</keyword>
<keyword evidence="9 19" id="KW-0808">Transferase</keyword>
<evidence type="ECO:0000256" key="10">
    <source>
        <dbReference type="ARBA" id="ARBA00022692"/>
    </source>
</evidence>
<evidence type="ECO:0000256" key="4">
    <source>
        <dbReference type="ARBA" id="ARBA00010561"/>
    </source>
</evidence>
<gene>
    <name evidence="19 20" type="primary">cobS</name>
    <name evidence="20" type="ORF">HHL10_13630</name>
</gene>
<evidence type="ECO:0000313" key="21">
    <source>
        <dbReference type="Proteomes" id="UP000574067"/>
    </source>
</evidence>
<dbReference type="PANTHER" id="PTHR34148:SF1">
    <property type="entry name" value="ADENOSYLCOBINAMIDE-GDP RIBAZOLETRANSFERASE"/>
    <property type="match status" value="1"/>
</dbReference>
<keyword evidence="12 19" id="KW-1133">Transmembrane helix</keyword>
<keyword evidence="7 19" id="KW-1003">Cell membrane</keyword>
<dbReference type="GO" id="GO:0009236">
    <property type="term" value="P:cobalamin biosynthetic process"/>
    <property type="evidence" value="ECO:0007669"/>
    <property type="project" value="UniProtKB-UniRule"/>
</dbReference>
<evidence type="ECO:0000256" key="3">
    <source>
        <dbReference type="ARBA" id="ARBA00004663"/>
    </source>
</evidence>
<evidence type="ECO:0000256" key="15">
    <source>
        <dbReference type="ARBA" id="ARBA00032605"/>
    </source>
</evidence>
<dbReference type="UniPathway" id="UPA00148">
    <property type="reaction ID" value="UER00238"/>
</dbReference>
<reference evidence="20 21" key="1">
    <citation type="submission" date="2020-04" db="EMBL/GenBank/DDBJ databases">
        <title>Azohydromonas sp. isolated from soil.</title>
        <authorList>
            <person name="Dahal R.H."/>
        </authorList>
    </citation>
    <scope>NUCLEOTIDE SEQUENCE [LARGE SCALE GENOMIC DNA]</scope>
    <source>
        <strain evidence="20 21">G-1-1-14</strain>
    </source>
</reference>
<comment type="pathway">
    <text evidence="3 19">Cofactor biosynthesis; adenosylcobalamin biosynthesis; adenosylcobalamin from cob(II)yrinate a,c-diamide: step 7/7.</text>
</comment>
<dbReference type="Proteomes" id="UP000574067">
    <property type="component" value="Unassembled WGS sequence"/>
</dbReference>
<comment type="caution">
    <text evidence="20">The sequence shown here is derived from an EMBL/GenBank/DDBJ whole genome shotgun (WGS) entry which is preliminary data.</text>
</comment>
<keyword evidence="21" id="KW-1185">Reference proteome</keyword>
<evidence type="ECO:0000256" key="7">
    <source>
        <dbReference type="ARBA" id="ARBA00022475"/>
    </source>
</evidence>
<feature type="transmembrane region" description="Helical" evidence="19">
    <location>
        <begin position="110"/>
        <end position="132"/>
    </location>
</feature>
<dbReference type="NCBIfam" id="TIGR00317">
    <property type="entry name" value="cobS"/>
    <property type="match status" value="1"/>
</dbReference>
<dbReference type="PANTHER" id="PTHR34148">
    <property type="entry name" value="ADENOSYLCOBINAMIDE-GDP RIBAZOLETRANSFERASE"/>
    <property type="match status" value="1"/>
</dbReference>
<evidence type="ECO:0000313" key="20">
    <source>
        <dbReference type="EMBL" id="NML16016.1"/>
    </source>
</evidence>
<dbReference type="InterPro" id="IPR003805">
    <property type="entry name" value="CobS"/>
</dbReference>
<dbReference type="GO" id="GO:0005886">
    <property type="term" value="C:plasma membrane"/>
    <property type="evidence" value="ECO:0007669"/>
    <property type="project" value="UniProtKB-SubCell"/>
</dbReference>
<organism evidence="20 21">
    <name type="scientific">Azohydromonas caseinilytica</name>
    <dbReference type="NCBI Taxonomy" id="2728836"/>
    <lineage>
        <taxon>Bacteria</taxon>
        <taxon>Pseudomonadati</taxon>
        <taxon>Pseudomonadota</taxon>
        <taxon>Betaproteobacteria</taxon>
        <taxon>Burkholderiales</taxon>
        <taxon>Sphaerotilaceae</taxon>
        <taxon>Azohydromonas</taxon>
    </lineage>
</organism>
<comment type="subcellular location">
    <subcellularLocation>
        <location evidence="2 19">Cell membrane</location>
        <topology evidence="2 19">Multi-pass membrane protein</topology>
    </subcellularLocation>
</comment>
<sequence>MLHETRLFLVALQFFTRVPIPGWVGFEPAWLQACARHFPLVGLVVGVFGAAVLWAALWVWPPLVAAGLSLAATVWLTGGFHEDGLADTCDGLGGAVRRERALEIMKDSRLGSYGALGLVLVLGLKAAALAALAGHSPLLAGLVLAWGHAASRGAPVLLMRLLPYGGDPEHAKAKPLATHIGPGGVAVALAHVLAAGVLAVALGGPELARGLPWALGAIAAVVLWMTRWLRRRLGGFTGDTLGASQQFSELAALLAWLAVMEAAHG</sequence>
<dbReference type="GO" id="GO:0008818">
    <property type="term" value="F:cobalamin 5'-phosphate synthase activity"/>
    <property type="evidence" value="ECO:0007669"/>
    <property type="project" value="UniProtKB-UniRule"/>
</dbReference>
<evidence type="ECO:0000256" key="1">
    <source>
        <dbReference type="ARBA" id="ARBA00001946"/>
    </source>
</evidence>
<evidence type="ECO:0000256" key="11">
    <source>
        <dbReference type="ARBA" id="ARBA00022842"/>
    </source>
</evidence>
<keyword evidence="8 19" id="KW-0169">Cobalamin biosynthesis</keyword>
<evidence type="ECO:0000256" key="16">
    <source>
        <dbReference type="ARBA" id="ARBA00032853"/>
    </source>
</evidence>
<evidence type="ECO:0000256" key="17">
    <source>
        <dbReference type="ARBA" id="ARBA00048623"/>
    </source>
</evidence>
<keyword evidence="10 19" id="KW-0812">Transmembrane</keyword>
<evidence type="ECO:0000256" key="8">
    <source>
        <dbReference type="ARBA" id="ARBA00022573"/>
    </source>
</evidence>
<dbReference type="Pfam" id="PF02654">
    <property type="entry name" value="CobS"/>
    <property type="match status" value="1"/>
</dbReference>
<proteinExistence type="inferred from homology"/>
<accession>A0A848FAW6</accession>
<comment type="cofactor">
    <cofactor evidence="1 19">
        <name>Mg(2+)</name>
        <dbReference type="ChEBI" id="CHEBI:18420"/>
    </cofactor>
</comment>
<evidence type="ECO:0000256" key="9">
    <source>
        <dbReference type="ARBA" id="ARBA00022679"/>
    </source>
</evidence>
<evidence type="ECO:0000256" key="2">
    <source>
        <dbReference type="ARBA" id="ARBA00004651"/>
    </source>
</evidence>
<evidence type="ECO:0000256" key="5">
    <source>
        <dbReference type="ARBA" id="ARBA00013200"/>
    </source>
</evidence>
<comment type="function">
    <text evidence="14 19">Joins adenosylcobinamide-GDP and alpha-ribazole to generate adenosylcobalamin (Ado-cobalamin). Also synthesizes adenosylcobalamin 5'-phosphate from adenosylcobinamide-GDP and alpha-ribazole 5'-phosphate.</text>
</comment>
<evidence type="ECO:0000256" key="13">
    <source>
        <dbReference type="ARBA" id="ARBA00023136"/>
    </source>
</evidence>
<evidence type="ECO:0000256" key="19">
    <source>
        <dbReference type="HAMAP-Rule" id="MF_00719"/>
    </source>
</evidence>
<dbReference type="EC" id="2.7.8.26" evidence="5 19"/>